<dbReference type="InterPro" id="IPR010721">
    <property type="entry name" value="UstE-like"/>
</dbReference>
<dbReference type="KEGG" id="aaf:AURANDRAFT_31445"/>
<dbReference type="PANTHER" id="PTHR32251:SF17">
    <property type="entry name" value="STEROID 5-ALPHA REDUCTASE C-TERMINAL DOMAIN-CONTAINING PROTEIN"/>
    <property type="match status" value="1"/>
</dbReference>
<keyword evidence="2" id="KW-1185">Reference proteome</keyword>
<organism evidence="1 2">
    <name type="scientific">Aureococcus anophagefferens</name>
    <name type="common">Harmful bloom alga</name>
    <dbReference type="NCBI Taxonomy" id="44056"/>
    <lineage>
        <taxon>Eukaryota</taxon>
        <taxon>Sar</taxon>
        <taxon>Stramenopiles</taxon>
        <taxon>Ochrophyta</taxon>
        <taxon>Pelagophyceae</taxon>
        <taxon>Pelagomonadales</taxon>
        <taxon>Pelagomonadaceae</taxon>
        <taxon>Aureococcus</taxon>
    </lineage>
</organism>
<evidence type="ECO:0000313" key="2">
    <source>
        <dbReference type="Proteomes" id="UP001363151"/>
    </source>
</evidence>
<accession>A0ABR1FSD1</accession>
<name>A0ABR1FSD1_AURAN</name>
<dbReference type="Gene3D" id="1.20.120.1630">
    <property type="match status" value="1"/>
</dbReference>
<protein>
    <submittedName>
        <fullName evidence="1">Uncharacterized protein</fullName>
    </submittedName>
</protein>
<dbReference type="Proteomes" id="UP001363151">
    <property type="component" value="Unassembled WGS sequence"/>
</dbReference>
<gene>
    <name evidence="1" type="ORF">SO694_00096045</name>
</gene>
<dbReference type="EMBL" id="JBBJCI010000252">
    <property type="protein sequence ID" value="KAK7237309.1"/>
    <property type="molecule type" value="Genomic_DNA"/>
</dbReference>
<proteinExistence type="predicted"/>
<dbReference type="PANTHER" id="PTHR32251">
    <property type="entry name" value="3-OXO-5-ALPHA-STEROID 4-DEHYDROGENASE"/>
    <property type="match status" value="1"/>
</dbReference>
<reference evidence="1 2" key="1">
    <citation type="submission" date="2024-03" db="EMBL/GenBank/DDBJ databases">
        <title>Aureococcus anophagefferens CCMP1851 and Kratosvirus quantuckense: Draft genome of a second virus-susceptible host strain in the model system.</title>
        <authorList>
            <person name="Chase E."/>
            <person name="Truchon A.R."/>
            <person name="Schepens W."/>
            <person name="Wilhelm S.W."/>
        </authorList>
    </citation>
    <scope>NUCLEOTIDE SEQUENCE [LARGE SCALE GENOMIC DNA]</scope>
    <source>
        <strain evidence="1 2">CCMP1851</strain>
    </source>
</reference>
<evidence type="ECO:0000313" key="1">
    <source>
        <dbReference type="EMBL" id="KAK7237309.1"/>
    </source>
</evidence>
<dbReference type="PROSITE" id="PS50244">
    <property type="entry name" value="S5A_REDUCTASE"/>
    <property type="match status" value="1"/>
</dbReference>
<dbReference type="GO" id="GO:0016020">
    <property type="term" value="C:membrane"/>
    <property type="evidence" value="ECO:0007669"/>
    <property type="project" value="TreeGrafter"/>
</dbReference>
<comment type="caution">
    <text evidence="1">The sequence shown here is derived from an EMBL/GenBank/DDBJ whole genome shotgun (WGS) entry which is preliminary data.</text>
</comment>
<sequence length="323" mass="34954">MALPDLVKGVLSNGIAGALLYAVATSLDLATYVKVALAVQYGVYLVHGLPCKSERFYDLSGSLTHLCVIGAALVQEAPRTPRQIAVAIAGVVWCCRLGTFLFLRIEKDGRDERFDALKKHALRFLGAWTIQALWVSLVQLPVVLVNDRVDDAPLGPVDAALAAIWCASFILETLADVQKFVWRCDPANKGKFITVGLWRYARQPNYFGEIFMWLALAAVATNAAAGADDFKRVVWSFGSPAFTALLLLCVSGLPMVDRASMKKWGDDPAYLHYVKHTSSVVPWKPAPAFSKEAAPKKAKAAAAAATPVRRNPARAAKSAAKAE</sequence>
<dbReference type="Pfam" id="PF06966">
    <property type="entry name" value="DUF1295"/>
    <property type="match status" value="1"/>
</dbReference>